<evidence type="ECO:0000313" key="11">
    <source>
        <dbReference type="Proteomes" id="UP000572212"/>
    </source>
</evidence>
<dbReference type="Proteomes" id="UP000572212">
    <property type="component" value="Unassembled WGS sequence"/>
</dbReference>
<keyword evidence="11" id="KW-1185">Reference proteome</keyword>
<feature type="transmembrane region" description="Helical" evidence="8">
    <location>
        <begin position="164"/>
        <end position="186"/>
    </location>
</feature>
<dbReference type="FunFam" id="1.20.1720.10:FF:000005">
    <property type="entry name" value="Bcr/CflA family efflux transporter"/>
    <property type="match status" value="1"/>
</dbReference>
<dbReference type="Gene3D" id="1.20.1720.10">
    <property type="entry name" value="Multidrug resistance protein D"/>
    <property type="match status" value="1"/>
</dbReference>
<dbReference type="EMBL" id="JACHON010000002">
    <property type="protein sequence ID" value="MBB6512008.1"/>
    <property type="molecule type" value="Genomic_DNA"/>
</dbReference>
<dbReference type="InterPro" id="IPR004812">
    <property type="entry name" value="Efflux_drug-R_Bcr/CmlA"/>
</dbReference>
<dbReference type="SUPFAM" id="SSF103473">
    <property type="entry name" value="MFS general substrate transporter"/>
    <property type="match status" value="1"/>
</dbReference>
<feature type="transmembrane region" description="Helical" evidence="8">
    <location>
        <begin position="345"/>
        <end position="365"/>
    </location>
</feature>
<evidence type="ECO:0000256" key="8">
    <source>
        <dbReference type="RuleBase" id="RU365088"/>
    </source>
</evidence>
<feature type="transmembrane region" description="Helical" evidence="8">
    <location>
        <begin position="247"/>
        <end position="270"/>
    </location>
</feature>
<evidence type="ECO:0000256" key="3">
    <source>
        <dbReference type="ARBA" id="ARBA00022448"/>
    </source>
</evidence>
<comment type="similarity">
    <text evidence="2 8">Belongs to the major facilitator superfamily. Bcr/CmlA family.</text>
</comment>
<keyword evidence="6 8" id="KW-1133">Transmembrane helix</keyword>
<dbReference type="InterPro" id="IPR020846">
    <property type="entry name" value="MFS_dom"/>
</dbReference>
<gene>
    <name evidence="10" type="ORF">GGQ92_000789</name>
</gene>
<keyword evidence="3 8" id="KW-0813">Transport</keyword>
<dbReference type="PANTHER" id="PTHR23502">
    <property type="entry name" value="MAJOR FACILITATOR SUPERFAMILY"/>
    <property type="match status" value="1"/>
</dbReference>
<protein>
    <recommendedName>
        <fullName evidence="8">Bcr/CflA family efflux transporter</fullName>
    </recommendedName>
</protein>
<evidence type="ECO:0000256" key="5">
    <source>
        <dbReference type="ARBA" id="ARBA00022692"/>
    </source>
</evidence>
<organism evidence="10 11">
    <name type="scientific">Gracilibacillus halotolerans</name>
    <dbReference type="NCBI Taxonomy" id="74386"/>
    <lineage>
        <taxon>Bacteria</taxon>
        <taxon>Bacillati</taxon>
        <taxon>Bacillota</taxon>
        <taxon>Bacilli</taxon>
        <taxon>Bacillales</taxon>
        <taxon>Bacillaceae</taxon>
        <taxon>Gracilibacillus</taxon>
    </lineage>
</organism>
<dbReference type="AlphaFoldDB" id="A0A841RMU3"/>
<feature type="transmembrane region" description="Helical" evidence="8">
    <location>
        <begin position="78"/>
        <end position="97"/>
    </location>
</feature>
<accession>A0A841RMU3</accession>
<feature type="transmembrane region" description="Helical" evidence="8">
    <location>
        <begin position="46"/>
        <end position="66"/>
    </location>
</feature>
<feature type="transmembrane region" description="Helical" evidence="8">
    <location>
        <begin position="103"/>
        <end position="124"/>
    </location>
</feature>
<dbReference type="RefSeq" id="WP_184244825.1">
    <property type="nucleotide sequence ID" value="NZ_BAAACU010000002.1"/>
</dbReference>
<feature type="domain" description="Major facilitator superfamily (MFS) profile" evidence="9">
    <location>
        <begin position="12"/>
        <end position="395"/>
    </location>
</feature>
<comment type="subcellular location">
    <subcellularLocation>
        <location evidence="1 8">Cell membrane</location>
        <topology evidence="1 8">Multi-pass membrane protein</topology>
    </subcellularLocation>
</comment>
<dbReference type="InterPro" id="IPR011701">
    <property type="entry name" value="MFS"/>
</dbReference>
<proteinExistence type="inferred from homology"/>
<feature type="transmembrane region" description="Helical" evidence="8">
    <location>
        <begin position="136"/>
        <end position="158"/>
    </location>
</feature>
<comment type="caution">
    <text evidence="10">The sequence shown here is derived from an EMBL/GenBank/DDBJ whole genome shotgun (WGS) entry which is preliminary data.</text>
</comment>
<dbReference type="PROSITE" id="PS50850">
    <property type="entry name" value="MFS"/>
    <property type="match status" value="1"/>
</dbReference>
<keyword evidence="5 8" id="KW-0812">Transmembrane</keyword>
<keyword evidence="4 8" id="KW-1003">Cell membrane</keyword>
<dbReference type="NCBIfam" id="TIGR00710">
    <property type="entry name" value="efflux_Bcr_CflA"/>
    <property type="match status" value="1"/>
</dbReference>
<evidence type="ECO:0000313" key="10">
    <source>
        <dbReference type="EMBL" id="MBB6512008.1"/>
    </source>
</evidence>
<name>A0A841RMU3_9BACI</name>
<feature type="transmembrane region" description="Helical" evidence="8">
    <location>
        <begin position="216"/>
        <end position="241"/>
    </location>
</feature>
<dbReference type="GO" id="GO:0042910">
    <property type="term" value="F:xenobiotic transmembrane transporter activity"/>
    <property type="evidence" value="ECO:0007669"/>
    <property type="project" value="InterPro"/>
</dbReference>
<evidence type="ECO:0000256" key="1">
    <source>
        <dbReference type="ARBA" id="ARBA00004651"/>
    </source>
</evidence>
<reference evidence="10 11" key="1">
    <citation type="submission" date="2020-08" db="EMBL/GenBank/DDBJ databases">
        <title>Genomic Encyclopedia of Type Strains, Phase IV (KMG-IV): sequencing the most valuable type-strain genomes for metagenomic binning, comparative biology and taxonomic classification.</title>
        <authorList>
            <person name="Goeker M."/>
        </authorList>
    </citation>
    <scope>NUCLEOTIDE SEQUENCE [LARGE SCALE GENOMIC DNA]</scope>
    <source>
        <strain evidence="10 11">DSM 11805</strain>
    </source>
</reference>
<dbReference type="Pfam" id="PF07690">
    <property type="entry name" value="MFS_1"/>
    <property type="match status" value="1"/>
</dbReference>
<sequence length="395" mass="42036">MTQITKKQSFRFALILGVFSALGPFTFDMYLPAFPEMAEYFNTSASSIQGSLTASLLGVGLGQIIIGTMSDVYGRRTPLFISMIVFTLASLACAFAPNILTLVIMRFIQGFAGAAGLVISRAIARDLYSGVELTKFFAMIVLVSSVAPLVAPLSGGMILSFTPWMGVFIFLTGLGVLLTAMTFFRLKETLPKEKRVPANLKKLAINFGNLLRNKVFMGYALTQGLMMSGIFAYVAGTPFIYQKIHGVSPQVFSILFAVNGIALIIGAQVVNRLAGKMKALRLLRIGLILAVISSAAVFIVILANGPLYAIVITLFCLLFSLGVINPIAFTLAIETQGHIAGSASALLGVLPFLLGSISSPLVGIAGEYSAIPFGIIIFTSTLLAACANIFLVRKG</sequence>
<feature type="transmembrane region" description="Helical" evidence="8">
    <location>
        <begin position="282"/>
        <end position="302"/>
    </location>
</feature>
<dbReference type="CDD" id="cd17320">
    <property type="entry name" value="MFS_MdfA_MDR_like"/>
    <property type="match status" value="1"/>
</dbReference>
<evidence type="ECO:0000256" key="6">
    <source>
        <dbReference type="ARBA" id="ARBA00022989"/>
    </source>
</evidence>
<evidence type="ECO:0000259" key="9">
    <source>
        <dbReference type="PROSITE" id="PS50850"/>
    </source>
</evidence>
<dbReference type="GO" id="GO:0005886">
    <property type="term" value="C:plasma membrane"/>
    <property type="evidence" value="ECO:0007669"/>
    <property type="project" value="UniProtKB-SubCell"/>
</dbReference>
<dbReference type="PANTHER" id="PTHR23502:SF132">
    <property type="entry name" value="POLYAMINE TRANSPORTER 2-RELATED"/>
    <property type="match status" value="1"/>
</dbReference>
<dbReference type="GO" id="GO:1990961">
    <property type="term" value="P:xenobiotic detoxification by transmembrane export across the plasma membrane"/>
    <property type="evidence" value="ECO:0007669"/>
    <property type="project" value="InterPro"/>
</dbReference>
<keyword evidence="7 8" id="KW-0472">Membrane</keyword>
<evidence type="ECO:0000256" key="4">
    <source>
        <dbReference type="ARBA" id="ARBA00022475"/>
    </source>
</evidence>
<feature type="transmembrane region" description="Helical" evidence="8">
    <location>
        <begin position="308"/>
        <end position="333"/>
    </location>
</feature>
<dbReference type="InterPro" id="IPR005829">
    <property type="entry name" value="Sugar_transporter_CS"/>
</dbReference>
<feature type="transmembrane region" description="Helical" evidence="8">
    <location>
        <begin position="12"/>
        <end position="34"/>
    </location>
</feature>
<feature type="transmembrane region" description="Helical" evidence="8">
    <location>
        <begin position="371"/>
        <end position="392"/>
    </location>
</feature>
<dbReference type="InterPro" id="IPR036259">
    <property type="entry name" value="MFS_trans_sf"/>
</dbReference>
<evidence type="ECO:0000256" key="7">
    <source>
        <dbReference type="ARBA" id="ARBA00023136"/>
    </source>
</evidence>
<evidence type="ECO:0000256" key="2">
    <source>
        <dbReference type="ARBA" id="ARBA00006236"/>
    </source>
</evidence>
<dbReference type="PROSITE" id="PS00216">
    <property type="entry name" value="SUGAR_TRANSPORT_1"/>
    <property type="match status" value="1"/>
</dbReference>